<dbReference type="SUPFAM" id="SSF88713">
    <property type="entry name" value="Glycoside hydrolase/deacetylase"/>
    <property type="match status" value="1"/>
</dbReference>
<dbReference type="CDD" id="cd10944">
    <property type="entry name" value="CE4_SmPgdA_like"/>
    <property type="match status" value="1"/>
</dbReference>
<organism evidence="3 4">
    <name type="scientific">Roseburia yibonii</name>
    <dbReference type="NCBI Taxonomy" id="2763063"/>
    <lineage>
        <taxon>Bacteria</taxon>
        <taxon>Bacillati</taxon>
        <taxon>Bacillota</taxon>
        <taxon>Clostridia</taxon>
        <taxon>Lachnospirales</taxon>
        <taxon>Lachnospiraceae</taxon>
        <taxon>Roseburia</taxon>
    </lineage>
</organism>
<dbReference type="Gene3D" id="3.20.20.370">
    <property type="entry name" value="Glycoside hydrolase/deacetylase"/>
    <property type="match status" value="1"/>
</dbReference>
<evidence type="ECO:0000313" key="3">
    <source>
        <dbReference type="EMBL" id="MBC5753094.1"/>
    </source>
</evidence>
<evidence type="ECO:0000259" key="2">
    <source>
        <dbReference type="PROSITE" id="PS51677"/>
    </source>
</evidence>
<keyword evidence="4" id="KW-1185">Reference proteome</keyword>
<keyword evidence="1" id="KW-0812">Transmembrane</keyword>
<proteinExistence type="predicted"/>
<comment type="caution">
    <text evidence="3">The sequence shown here is derived from an EMBL/GenBank/DDBJ whole genome shotgun (WGS) entry which is preliminary data.</text>
</comment>
<gene>
    <name evidence="3" type="ORF">H8Z76_03470</name>
</gene>
<keyword evidence="1" id="KW-1133">Transmembrane helix</keyword>
<dbReference type="RefSeq" id="WP_022515577.1">
    <property type="nucleotide sequence ID" value="NZ_JACOQH010000002.1"/>
</dbReference>
<dbReference type="InterPro" id="IPR011330">
    <property type="entry name" value="Glyco_hydro/deAcase_b/a-brl"/>
</dbReference>
<dbReference type="InterPro" id="IPR002509">
    <property type="entry name" value="NODB_dom"/>
</dbReference>
<dbReference type="PROSITE" id="PS51677">
    <property type="entry name" value="NODB"/>
    <property type="match status" value="1"/>
</dbReference>
<evidence type="ECO:0000256" key="1">
    <source>
        <dbReference type="SAM" id="Phobius"/>
    </source>
</evidence>
<feature type="domain" description="NodB homology" evidence="2">
    <location>
        <begin position="122"/>
        <end position="312"/>
    </location>
</feature>
<reference evidence="3 4" key="1">
    <citation type="submission" date="2020-08" db="EMBL/GenBank/DDBJ databases">
        <title>Genome public.</title>
        <authorList>
            <person name="Liu C."/>
            <person name="Sun Q."/>
        </authorList>
    </citation>
    <scope>NUCLEOTIDE SEQUENCE [LARGE SCALE GENOMIC DNA]</scope>
    <source>
        <strain evidence="3 4">BX0805</strain>
    </source>
</reference>
<evidence type="ECO:0000313" key="4">
    <source>
        <dbReference type="Proteomes" id="UP000621540"/>
    </source>
</evidence>
<name>A0ABR7I8J9_9FIRM</name>
<keyword evidence="1" id="KW-0472">Membrane</keyword>
<dbReference type="PANTHER" id="PTHR10587:SF125">
    <property type="entry name" value="POLYSACCHARIDE DEACETYLASE YHEN-RELATED"/>
    <property type="match status" value="1"/>
</dbReference>
<feature type="transmembrane region" description="Helical" evidence="1">
    <location>
        <begin position="25"/>
        <end position="46"/>
    </location>
</feature>
<accession>A0ABR7I8J9</accession>
<dbReference type="EMBL" id="JACOQH010000002">
    <property type="protein sequence ID" value="MBC5753094.1"/>
    <property type="molecule type" value="Genomic_DNA"/>
</dbReference>
<dbReference type="InterPro" id="IPR050248">
    <property type="entry name" value="Polysacc_deacetylase_ArnD"/>
</dbReference>
<dbReference type="PANTHER" id="PTHR10587">
    <property type="entry name" value="GLYCOSYL TRANSFERASE-RELATED"/>
    <property type="match status" value="1"/>
</dbReference>
<sequence>MEGKNQSSLKEQQERRKRINRIKRGLISFIGIWMLLCMFLCVVLLFKVNSLEKQISQLVSDATVSKSAAETMSENTSDKSGVFSYDSTESIGGEKATEQVIANVSNAVESDSENFAEENDQLKVYLTFDDGPSDNTAAILDTLAKYNVKATFFVVGKTDDQSKEMYQRIVNEGHTLGMHSYSHKYSVVYDSLDAFETDFNQLQSYLYDITGQECRLYRFPGGSSNQVSNTDMSEFIRFLNEEGVTYFDWNVSSGDATSQAYTADELLNNVLTDVPKYKTSVVLMHDSNTKSTTVEALGPMIEALQGMGAQILPIDENTTLVQHIKADSVE</sequence>
<dbReference type="Pfam" id="PF01522">
    <property type="entry name" value="Polysacc_deac_1"/>
    <property type="match status" value="1"/>
</dbReference>
<dbReference type="Proteomes" id="UP000621540">
    <property type="component" value="Unassembled WGS sequence"/>
</dbReference>
<protein>
    <submittedName>
        <fullName evidence="3">Polysaccharide deacetylase</fullName>
    </submittedName>
</protein>